<evidence type="ECO:0000256" key="5">
    <source>
        <dbReference type="SAM" id="MobiDB-lite"/>
    </source>
</evidence>
<dbReference type="AlphaFoldDB" id="A0A2R8BVE8"/>
<dbReference type="GO" id="GO:0006935">
    <property type="term" value="P:chemotaxis"/>
    <property type="evidence" value="ECO:0007669"/>
    <property type="project" value="UniProtKB-KW"/>
</dbReference>
<dbReference type="InterPro" id="IPR051310">
    <property type="entry name" value="MCP_chemotaxis"/>
</dbReference>
<dbReference type="PROSITE" id="PS50111">
    <property type="entry name" value="CHEMOTAXIS_TRANSDUC_2"/>
    <property type="match status" value="1"/>
</dbReference>
<dbReference type="GO" id="GO:0007165">
    <property type="term" value="P:signal transduction"/>
    <property type="evidence" value="ECO:0007669"/>
    <property type="project" value="UniProtKB-KW"/>
</dbReference>
<keyword evidence="3" id="KW-0807">Transducer</keyword>
<comment type="similarity">
    <text evidence="2">Belongs to the methyl-accepting chemotaxis (MCP) protein family.</text>
</comment>
<evidence type="ECO:0000256" key="2">
    <source>
        <dbReference type="ARBA" id="ARBA00029447"/>
    </source>
</evidence>
<dbReference type="RefSeq" id="WP_108893940.1">
    <property type="nucleotide sequence ID" value="NZ_ONZF01000003.1"/>
</dbReference>
<keyword evidence="1" id="KW-0145">Chemotaxis</keyword>
<feature type="transmembrane region" description="Helical" evidence="6">
    <location>
        <begin position="16"/>
        <end position="35"/>
    </location>
</feature>
<keyword evidence="4" id="KW-0175">Coiled coil</keyword>
<feature type="region of interest" description="Disordered" evidence="5">
    <location>
        <begin position="436"/>
        <end position="460"/>
    </location>
</feature>
<feature type="transmembrane region" description="Helical" evidence="6">
    <location>
        <begin position="68"/>
        <end position="90"/>
    </location>
</feature>
<organism evidence="8 9">
    <name type="scientific">Palleronia abyssalis</name>
    <dbReference type="NCBI Taxonomy" id="1501240"/>
    <lineage>
        <taxon>Bacteria</taxon>
        <taxon>Pseudomonadati</taxon>
        <taxon>Pseudomonadota</taxon>
        <taxon>Alphaproteobacteria</taxon>
        <taxon>Rhodobacterales</taxon>
        <taxon>Roseobacteraceae</taxon>
        <taxon>Palleronia</taxon>
    </lineage>
</organism>
<dbReference type="GO" id="GO:0005886">
    <property type="term" value="C:plasma membrane"/>
    <property type="evidence" value="ECO:0007669"/>
    <property type="project" value="TreeGrafter"/>
</dbReference>
<gene>
    <name evidence="8" type="primary">tsr_2</name>
    <name evidence="8" type="ORF">PAA8504_01926</name>
</gene>
<dbReference type="InterPro" id="IPR004089">
    <property type="entry name" value="MCPsignal_dom"/>
</dbReference>
<dbReference type="EMBL" id="ONZF01000003">
    <property type="protein sequence ID" value="SPJ24100.1"/>
    <property type="molecule type" value="Genomic_DNA"/>
</dbReference>
<evidence type="ECO:0000256" key="3">
    <source>
        <dbReference type="PROSITE-ProRule" id="PRU00284"/>
    </source>
</evidence>
<feature type="transmembrane region" description="Helical" evidence="6">
    <location>
        <begin position="147"/>
        <end position="166"/>
    </location>
</feature>
<evidence type="ECO:0000259" key="7">
    <source>
        <dbReference type="PROSITE" id="PS50111"/>
    </source>
</evidence>
<protein>
    <submittedName>
        <fullName evidence="8">Methyl-accepting chemotaxis protein I</fullName>
    </submittedName>
</protein>
<evidence type="ECO:0000313" key="9">
    <source>
        <dbReference type="Proteomes" id="UP000244912"/>
    </source>
</evidence>
<keyword evidence="6" id="KW-0812">Transmembrane</keyword>
<dbReference type="PANTHER" id="PTHR43531">
    <property type="entry name" value="PROTEIN ICFG"/>
    <property type="match status" value="1"/>
</dbReference>
<proteinExistence type="inferred from homology"/>
<reference evidence="8 9" key="1">
    <citation type="submission" date="2018-03" db="EMBL/GenBank/DDBJ databases">
        <authorList>
            <person name="Keele B.F."/>
        </authorList>
    </citation>
    <scope>NUCLEOTIDE SEQUENCE [LARGE SCALE GENOMIC DNA]</scope>
    <source>
        <strain evidence="8 9">CECT 8504</strain>
    </source>
</reference>
<keyword evidence="6" id="KW-0472">Membrane</keyword>
<dbReference type="OrthoDB" id="354287at2"/>
<feature type="coiled-coil region" evidence="4">
    <location>
        <begin position="409"/>
        <end position="436"/>
    </location>
</feature>
<accession>A0A2R8BVE8</accession>
<evidence type="ECO:0000256" key="6">
    <source>
        <dbReference type="SAM" id="Phobius"/>
    </source>
</evidence>
<dbReference type="Pfam" id="PF00015">
    <property type="entry name" value="MCPsignal"/>
    <property type="match status" value="1"/>
</dbReference>
<dbReference type="PANTHER" id="PTHR43531:SF11">
    <property type="entry name" value="METHYL-ACCEPTING CHEMOTAXIS PROTEIN 3"/>
    <property type="match status" value="1"/>
</dbReference>
<dbReference type="Gene3D" id="1.10.287.950">
    <property type="entry name" value="Methyl-accepting chemotaxis protein"/>
    <property type="match status" value="1"/>
</dbReference>
<evidence type="ECO:0000256" key="1">
    <source>
        <dbReference type="ARBA" id="ARBA00022500"/>
    </source>
</evidence>
<dbReference type="SUPFAM" id="SSF58104">
    <property type="entry name" value="Methyl-accepting chemotaxis protein (MCP) signaling domain"/>
    <property type="match status" value="1"/>
</dbReference>
<feature type="transmembrane region" description="Helical" evidence="6">
    <location>
        <begin position="96"/>
        <end position="126"/>
    </location>
</feature>
<evidence type="ECO:0000313" key="8">
    <source>
        <dbReference type="EMBL" id="SPJ24100.1"/>
    </source>
</evidence>
<keyword evidence="6" id="KW-1133">Transmembrane helix</keyword>
<feature type="domain" description="Methyl-accepting transducer" evidence="7">
    <location>
        <begin position="209"/>
        <end position="424"/>
    </location>
</feature>
<name>A0A2R8BVE8_9RHOB</name>
<feature type="compositionally biased region" description="Polar residues" evidence="5">
    <location>
        <begin position="436"/>
        <end position="445"/>
    </location>
</feature>
<dbReference type="SMART" id="SM00283">
    <property type="entry name" value="MA"/>
    <property type="match status" value="1"/>
</dbReference>
<evidence type="ECO:0000256" key="4">
    <source>
        <dbReference type="SAM" id="Coils"/>
    </source>
</evidence>
<keyword evidence="9" id="KW-1185">Reference proteome</keyword>
<feature type="transmembrane region" description="Helical" evidence="6">
    <location>
        <begin position="41"/>
        <end position="61"/>
    </location>
</feature>
<dbReference type="GO" id="GO:0004888">
    <property type="term" value="F:transmembrane signaling receptor activity"/>
    <property type="evidence" value="ECO:0007669"/>
    <property type="project" value="TreeGrafter"/>
</dbReference>
<sequence length="460" mass="48563">MTKPVASEIASMPLKLRAMLAFCWLHVPLVLTIALLRDGNWVLPVAASLALSGLATLDLYLSQVRGRVTLACALIAQPAILVGVMAGHAWQVDMHMYFFAMLAILSLLFDARALLAAAAIVAVHHLGLNFALPELIYPGGTNLERTIVHAVVLIVETAGLCAMVIGHHRQAEDIRIAQKRALETSEAARVEQAEANDKISRMLNAAKSGIGAIEENSAQLSTVANEMAEGARRQSGSVQAASSSIEEISASIRSTAEDVSATERSSAKALKSARLAESTVASAVTAMQDIARKIVVIQDIARQTDLLALNAAVEAARAGSHGRGFAVVAAEVRKLAERARDASAEISALSGNTMEVSTEAGAMLAELLPEIDRTADANRNISAAMREQTIGSEQIRTAIAELQRVIEQNDGLASQAAEAANDLARQSEELNALVATENSVETTPAPSAEKRTPVPLRDAA</sequence>
<dbReference type="Proteomes" id="UP000244912">
    <property type="component" value="Unassembled WGS sequence"/>
</dbReference>